<evidence type="ECO:0000313" key="5">
    <source>
        <dbReference type="Proteomes" id="UP001626593"/>
    </source>
</evidence>
<dbReference type="EMBL" id="CP141259">
    <property type="protein sequence ID" value="WRL48665.1"/>
    <property type="molecule type" value="Genomic_DNA"/>
</dbReference>
<keyword evidence="1" id="KW-0677">Repeat</keyword>
<dbReference type="RefSeq" id="WP_040395790.1">
    <property type="nucleotide sequence ID" value="NZ_CP141259.1"/>
</dbReference>
<feature type="repeat" description="ANK" evidence="3">
    <location>
        <begin position="79"/>
        <end position="111"/>
    </location>
</feature>
<sequence length="185" mass="20809">MSDDIHYEAWGDRVDPALLEAVRDGNVPEVLRWLEDGLPANWQDTEGCSLIFLAAYHRQWAVIDSLLAHGASVDLPDRMGWTPLFWAAFNSHADIVSFLIGRGANPDARTNDGEWPLFWAVYKGHTAVVRYLLLGGAKRNQLDVDGHDELWLARTLARQEIVTILEGQRTRHMTHPQPGNSDGFV</sequence>
<feature type="repeat" description="ANK" evidence="3">
    <location>
        <begin position="112"/>
        <end position="144"/>
    </location>
</feature>
<proteinExistence type="predicted"/>
<dbReference type="PANTHER" id="PTHR24201:SF16">
    <property type="entry name" value="ANKYRIN-1-LIKE-RELATED"/>
    <property type="match status" value="1"/>
</dbReference>
<protein>
    <submittedName>
        <fullName evidence="4">Ankyrin repeat domain-containing protein</fullName>
    </submittedName>
</protein>
<dbReference type="Pfam" id="PF00023">
    <property type="entry name" value="Ank"/>
    <property type="match status" value="1"/>
</dbReference>
<feature type="repeat" description="ANK" evidence="3">
    <location>
        <begin position="46"/>
        <end position="78"/>
    </location>
</feature>
<dbReference type="PROSITE" id="PS50297">
    <property type="entry name" value="ANK_REP_REGION"/>
    <property type="match status" value="2"/>
</dbReference>
<gene>
    <name evidence="4" type="ORF">U5817_11615</name>
</gene>
<dbReference type="PANTHER" id="PTHR24201">
    <property type="entry name" value="ANK_REP_REGION DOMAIN-CONTAINING PROTEIN"/>
    <property type="match status" value="1"/>
</dbReference>
<keyword evidence="5" id="KW-1185">Reference proteome</keyword>
<evidence type="ECO:0000256" key="3">
    <source>
        <dbReference type="PROSITE-ProRule" id="PRU00023"/>
    </source>
</evidence>
<keyword evidence="2 3" id="KW-0040">ANK repeat</keyword>
<dbReference type="Gene3D" id="1.25.40.20">
    <property type="entry name" value="Ankyrin repeat-containing domain"/>
    <property type="match status" value="1"/>
</dbReference>
<organism evidence="4 5">
    <name type="scientific">Aromatoleum evansii</name>
    <name type="common">Azoarcus evansii</name>
    <dbReference type="NCBI Taxonomy" id="59406"/>
    <lineage>
        <taxon>Bacteria</taxon>
        <taxon>Pseudomonadati</taxon>
        <taxon>Pseudomonadota</taxon>
        <taxon>Betaproteobacteria</taxon>
        <taxon>Rhodocyclales</taxon>
        <taxon>Rhodocyclaceae</taxon>
        <taxon>Aromatoleum</taxon>
    </lineage>
</organism>
<dbReference type="Proteomes" id="UP001626593">
    <property type="component" value="Chromosome"/>
</dbReference>
<dbReference type="PROSITE" id="PS50088">
    <property type="entry name" value="ANK_REPEAT"/>
    <property type="match status" value="3"/>
</dbReference>
<accession>A0ABZ1AT84</accession>
<dbReference type="SMART" id="SM00248">
    <property type="entry name" value="ANK"/>
    <property type="match status" value="3"/>
</dbReference>
<evidence type="ECO:0000313" key="4">
    <source>
        <dbReference type="EMBL" id="WRL48665.1"/>
    </source>
</evidence>
<dbReference type="InterPro" id="IPR036770">
    <property type="entry name" value="Ankyrin_rpt-contain_sf"/>
</dbReference>
<evidence type="ECO:0000256" key="1">
    <source>
        <dbReference type="ARBA" id="ARBA00022737"/>
    </source>
</evidence>
<reference evidence="4 5" key="1">
    <citation type="submission" date="2023-12" db="EMBL/GenBank/DDBJ databases">
        <title>A. evansii MAY27, complete genome.</title>
        <authorList>
            <person name="Wang Y."/>
        </authorList>
    </citation>
    <scope>NUCLEOTIDE SEQUENCE [LARGE SCALE GENOMIC DNA]</scope>
    <source>
        <strain evidence="4 5">MAY27</strain>
    </source>
</reference>
<dbReference type="SUPFAM" id="SSF48403">
    <property type="entry name" value="Ankyrin repeat"/>
    <property type="match status" value="1"/>
</dbReference>
<dbReference type="InterPro" id="IPR050776">
    <property type="entry name" value="Ank_Repeat/CDKN_Inhibitor"/>
</dbReference>
<evidence type="ECO:0000256" key="2">
    <source>
        <dbReference type="ARBA" id="ARBA00023043"/>
    </source>
</evidence>
<dbReference type="Pfam" id="PF12796">
    <property type="entry name" value="Ank_2"/>
    <property type="match status" value="1"/>
</dbReference>
<name>A0ABZ1AT84_AROEV</name>
<dbReference type="InterPro" id="IPR002110">
    <property type="entry name" value="Ankyrin_rpt"/>
</dbReference>